<proteinExistence type="predicted"/>
<reference evidence="1" key="1">
    <citation type="submission" date="2021-05" db="EMBL/GenBank/DDBJ databases">
        <authorList>
            <person name="Alioto T."/>
            <person name="Alioto T."/>
            <person name="Gomez Garrido J."/>
        </authorList>
    </citation>
    <scope>NUCLEOTIDE SEQUENCE</scope>
</reference>
<name>A0A8D8R935_9HEMI</name>
<dbReference type="EMBL" id="HBUF01134817">
    <property type="protein sequence ID" value="CAG6645009.1"/>
    <property type="molecule type" value="Transcribed_RNA"/>
</dbReference>
<sequence length="102" mass="11878">MLFFSPCIFIVIIIIPIVKNHKLHLIETERKSAPVSAVEIIQGTVVFLLLKIRINKTVQYKYKTNTSQKKCSKMIFFRLPTVLRPYYGRVLRSNIQGIVSRK</sequence>
<protein>
    <submittedName>
        <fullName evidence="1">Uncharacterized protein</fullName>
    </submittedName>
</protein>
<dbReference type="AlphaFoldDB" id="A0A8D8R935"/>
<organism evidence="1">
    <name type="scientific">Cacopsylla melanoneura</name>
    <dbReference type="NCBI Taxonomy" id="428564"/>
    <lineage>
        <taxon>Eukaryota</taxon>
        <taxon>Metazoa</taxon>
        <taxon>Ecdysozoa</taxon>
        <taxon>Arthropoda</taxon>
        <taxon>Hexapoda</taxon>
        <taxon>Insecta</taxon>
        <taxon>Pterygota</taxon>
        <taxon>Neoptera</taxon>
        <taxon>Paraneoptera</taxon>
        <taxon>Hemiptera</taxon>
        <taxon>Sternorrhyncha</taxon>
        <taxon>Psylloidea</taxon>
        <taxon>Psyllidae</taxon>
        <taxon>Psyllinae</taxon>
        <taxon>Cacopsylla</taxon>
    </lineage>
</organism>
<evidence type="ECO:0000313" key="1">
    <source>
        <dbReference type="EMBL" id="CAG6645011.1"/>
    </source>
</evidence>
<dbReference type="EMBL" id="HBUF01134818">
    <property type="protein sequence ID" value="CAG6645010.1"/>
    <property type="molecule type" value="Transcribed_RNA"/>
</dbReference>
<dbReference type="EMBL" id="HBUF01134819">
    <property type="protein sequence ID" value="CAG6645011.1"/>
    <property type="molecule type" value="Transcribed_RNA"/>
</dbReference>
<accession>A0A8D8R935</accession>